<dbReference type="Proteomes" id="UP000585474">
    <property type="component" value="Unassembled WGS sequence"/>
</dbReference>
<sequence length="239" mass="27189">MAQRGRRRRGSKGFVPNVGEGFDVNPPIGRNNGNPSQRDEIEELRRQVVTLTEMVQRLKPPTEGSEGIELSKFFGSLDLDVFMDWLNTVERVLELWCPKIRSHSKTIPRLAFHLLVFRGSSSNTKVASSLDSRSKTIPRLALRLLVIRAVLVGLKFQLRVLNLLVQAKISRIPGLRGVEIHPKVEGSSVSSVGNQGTNWWSVERLPVIKTRLFLWRTWWSKVVKKIFPSMISQLMERLG</sequence>
<evidence type="ECO:0000256" key="1">
    <source>
        <dbReference type="SAM" id="MobiDB-lite"/>
    </source>
</evidence>
<gene>
    <name evidence="2" type="ORF">Acr_17g0013430</name>
</gene>
<dbReference type="OrthoDB" id="1835977at2759"/>
<reference evidence="2 3" key="1">
    <citation type="submission" date="2019-07" db="EMBL/GenBank/DDBJ databases">
        <title>De Novo Assembly of kiwifruit Actinidia rufa.</title>
        <authorList>
            <person name="Sugita-Konishi S."/>
            <person name="Sato K."/>
            <person name="Mori E."/>
            <person name="Abe Y."/>
            <person name="Kisaki G."/>
            <person name="Hamano K."/>
            <person name="Suezawa K."/>
            <person name="Otani M."/>
            <person name="Fukuda T."/>
            <person name="Manabe T."/>
            <person name="Gomi K."/>
            <person name="Tabuchi M."/>
            <person name="Akimitsu K."/>
            <person name="Kataoka I."/>
        </authorList>
    </citation>
    <scope>NUCLEOTIDE SEQUENCE [LARGE SCALE GENOMIC DNA]</scope>
    <source>
        <strain evidence="3">cv. Fuchu</strain>
    </source>
</reference>
<evidence type="ECO:0000313" key="2">
    <source>
        <dbReference type="EMBL" id="GFZ05771.1"/>
    </source>
</evidence>
<dbReference type="EMBL" id="BJWL01000017">
    <property type="protein sequence ID" value="GFZ05771.1"/>
    <property type="molecule type" value="Genomic_DNA"/>
</dbReference>
<protein>
    <submittedName>
        <fullName evidence="2">Uncharacterized protein</fullName>
    </submittedName>
</protein>
<name>A0A7J0G4R0_9ERIC</name>
<dbReference type="AlphaFoldDB" id="A0A7J0G4R0"/>
<feature type="compositionally biased region" description="Basic residues" evidence="1">
    <location>
        <begin position="1"/>
        <end position="11"/>
    </location>
</feature>
<comment type="caution">
    <text evidence="2">The sequence shown here is derived from an EMBL/GenBank/DDBJ whole genome shotgun (WGS) entry which is preliminary data.</text>
</comment>
<evidence type="ECO:0000313" key="3">
    <source>
        <dbReference type="Proteomes" id="UP000585474"/>
    </source>
</evidence>
<accession>A0A7J0G4R0</accession>
<proteinExistence type="predicted"/>
<organism evidence="2 3">
    <name type="scientific">Actinidia rufa</name>
    <dbReference type="NCBI Taxonomy" id="165716"/>
    <lineage>
        <taxon>Eukaryota</taxon>
        <taxon>Viridiplantae</taxon>
        <taxon>Streptophyta</taxon>
        <taxon>Embryophyta</taxon>
        <taxon>Tracheophyta</taxon>
        <taxon>Spermatophyta</taxon>
        <taxon>Magnoliopsida</taxon>
        <taxon>eudicotyledons</taxon>
        <taxon>Gunneridae</taxon>
        <taxon>Pentapetalae</taxon>
        <taxon>asterids</taxon>
        <taxon>Ericales</taxon>
        <taxon>Actinidiaceae</taxon>
        <taxon>Actinidia</taxon>
    </lineage>
</organism>
<keyword evidence="3" id="KW-1185">Reference proteome</keyword>
<feature type="region of interest" description="Disordered" evidence="1">
    <location>
        <begin position="1"/>
        <end position="37"/>
    </location>
</feature>